<dbReference type="InterPro" id="IPR003591">
    <property type="entry name" value="Leu-rich_rpt_typical-subtyp"/>
</dbReference>
<dbReference type="OrthoDB" id="6363818at2759"/>
<dbReference type="PANTHER" id="PTHR24364:SF18">
    <property type="entry name" value="LP06937P"/>
    <property type="match status" value="1"/>
</dbReference>
<dbReference type="SUPFAM" id="SSF52058">
    <property type="entry name" value="L domain-like"/>
    <property type="match status" value="2"/>
</dbReference>
<organism evidence="4">
    <name type="scientific">Darwinula stevensoni</name>
    <dbReference type="NCBI Taxonomy" id="69355"/>
    <lineage>
        <taxon>Eukaryota</taxon>
        <taxon>Metazoa</taxon>
        <taxon>Ecdysozoa</taxon>
        <taxon>Arthropoda</taxon>
        <taxon>Crustacea</taxon>
        <taxon>Oligostraca</taxon>
        <taxon>Ostracoda</taxon>
        <taxon>Podocopa</taxon>
        <taxon>Podocopida</taxon>
        <taxon>Darwinulocopina</taxon>
        <taxon>Darwinuloidea</taxon>
        <taxon>Darwinulidae</taxon>
        <taxon>Darwinula</taxon>
    </lineage>
</organism>
<evidence type="ECO:0000313" key="5">
    <source>
        <dbReference type="Proteomes" id="UP000677054"/>
    </source>
</evidence>
<dbReference type="SMART" id="SM00369">
    <property type="entry name" value="LRR_TYP"/>
    <property type="match status" value="8"/>
</dbReference>
<dbReference type="EMBL" id="LR899598">
    <property type="protein sequence ID" value="CAD7240983.1"/>
    <property type="molecule type" value="Genomic_DNA"/>
</dbReference>
<dbReference type="Proteomes" id="UP000677054">
    <property type="component" value="Unassembled WGS sequence"/>
</dbReference>
<dbReference type="PROSITE" id="PS51450">
    <property type="entry name" value="LRR"/>
    <property type="match status" value="4"/>
</dbReference>
<evidence type="ECO:0000256" key="2">
    <source>
        <dbReference type="ARBA" id="ARBA00022729"/>
    </source>
</evidence>
<dbReference type="InterPro" id="IPR052286">
    <property type="entry name" value="Wnt_signaling_inhibitor"/>
</dbReference>
<dbReference type="PANTHER" id="PTHR24364">
    <property type="entry name" value="LP06937P"/>
    <property type="match status" value="1"/>
</dbReference>
<keyword evidence="2" id="KW-0732">Signal</keyword>
<evidence type="ECO:0000256" key="1">
    <source>
        <dbReference type="ARBA" id="ARBA00022614"/>
    </source>
</evidence>
<dbReference type="InterPro" id="IPR001611">
    <property type="entry name" value="Leu-rich_rpt"/>
</dbReference>
<protein>
    <submittedName>
        <fullName evidence="4">Uncharacterized protein</fullName>
    </submittedName>
</protein>
<dbReference type="EMBL" id="CAJPEV010000081">
    <property type="protein sequence ID" value="CAG0880253.1"/>
    <property type="molecule type" value="Genomic_DNA"/>
</dbReference>
<proteinExistence type="predicted"/>
<reference evidence="4" key="1">
    <citation type="submission" date="2020-11" db="EMBL/GenBank/DDBJ databases">
        <authorList>
            <person name="Tran Van P."/>
        </authorList>
    </citation>
    <scope>NUCLEOTIDE SEQUENCE</scope>
</reference>
<keyword evidence="3" id="KW-0677">Repeat</keyword>
<dbReference type="AlphaFoldDB" id="A0A7R9A2V3"/>
<keyword evidence="5" id="KW-1185">Reference proteome</keyword>
<keyword evidence="1" id="KW-0433">Leucine-rich repeat</keyword>
<dbReference type="Pfam" id="PF13855">
    <property type="entry name" value="LRR_8"/>
    <property type="match status" value="1"/>
</dbReference>
<dbReference type="InterPro" id="IPR032675">
    <property type="entry name" value="LRR_dom_sf"/>
</dbReference>
<evidence type="ECO:0000256" key="3">
    <source>
        <dbReference type="ARBA" id="ARBA00022737"/>
    </source>
</evidence>
<accession>A0A7R9A2V3</accession>
<dbReference type="Gene3D" id="3.80.10.10">
    <property type="entry name" value="Ribonuclease Inhibitor"/>
    <property type="match status" value="4"/>
</dbReference>
<dbReference type="GO" id="GO:0016020">
    <property type="term" value="C:membrane"/>
    <property type="evidence" value="ECO:0007669"/>
    <property type="project" value="TreeGrafter"/>
</dbReference>
<gene>
    <name evidence="4" type="ORF">DSTB1V02_LOCUS985</name>
</gene>
<evidence type="ECO:0000313" key="4">
    <source>
        <dbReference type="EMBL" id="CAD7240983.1"/>
    </source>
</evidence>
<name>A0A7R9A2V3_9CRUS</name>
<sequence>MMQFFLRGTQGMKNLPEGIFGNVTFQEMFISDTSLETVDPSALLSSKDRLQRLTITNSRLKEFPFHVLPQMSLLRALNLASNALKSVTPLGNLSRQNLSLWSNGTNALQLSWPTSDLESLDISNNPISKLSPGLVEGMRLLTSFDASHCNLGPILRSGSLTFHSEMLSAVYLHQNNLTRLETGSIAGLQGSTMVYLSENNITDLTEGAFRPMLEEISQGESGRIILWQNPIQCDSWLGSSQNFTAFLARLLCPDAGKISPCTCYFYQFTGELTVDCSQANSSEIFSAFNNVSWSPALLTNYNIRMKFSMTGNDEVQELKKGAFGNVTFNNILIESTILATMDPSTLLQSKNRLETLSIKDSLLAAFPFHILPQMVRLGALDLSSNSLKTVPALASQSLQILSLLNNNISSLKPGWSVSNLNGLEIDNNPISKLPSGLVGGMSKLKTFSASNCNLGPTLSNGSLTFRSETLAAKQYHGTDGRIVPAHARRPPFRVKRANLPFWSVASSPRKALALAIFTGGFPSRLSIPENPIQCDDWLLRSQEFVEYLQRLEGLTCRICPNPDEISPCTCSSDSSSDMTVDCSQARSSEEISSAFGQFFWLENRFASDTVQLRFRMENNDAVEDLPEGVFGNASFSSMHIWNSAVVKVDPAAIRSSKDRLEELAMAGGRLEEFPFGVLREMKKLVKLQISSNALAAVPALESRSLLLLDLSNNQIGSLEPGWSLPLLVNLDIGGNPISNFPSGLVDGMANLNSFTASGCNLGPILPQGSLAFNSKSLEEVYLGFNRIDRVEPGAITGLGPDTTVFLYGNSMRKLTEDTFRPMLDTLQLGDGRILVDGNPMKCDASMAWLVLDPNFIQLKQSVAYISCADGSSLLELLILRLLHLVLPFRWVQLE</sequence>